<dbReference type="AlphaFoldDB" id="A0AAV9U1X6"/>
<gene>
    <name evidence="2" type="ORF">TWF696_002483</name>
</gene>
<name>A0AAV9U1X6_9PEZI</name>
<evidence type="ECO:0000256" key="1">
    <source>
        <dbReference type="SAM" id="MobiDB-lite"/>
    </source>
</evidence>
<accession>A0AAV9U1X6</accession>
<protein>
    <submittedName>
        <fullName evidence="2">Uncharacterized protein</fullName>
    </submittedName>
</protein>
<comment type="caution">
    <text evidence="2">The sequence shown here is derived from an EMBL/GenBank/DDBJ whole genome shotgun (WGS) entry which is preliminary data.</text>
</comment>
<keyword evidence="3" id="KW-1185">Reference proteome</keyword>
<evidence type="ECO:0000313" key="3">
    <source>
        <dbReference type="Proteomes" id="UP001375240"/>
    </source>
</evidence>
<dbReference type="Proteomes" id="UP001375240">
    <property type="component" value="Unassembled WGS sequence"/>
</dbReference>
<organism evidence="2 3">
    <name type="scientific">Orbilia brochopaga</name>
    <dbReference type="NCBI Taxonomy" id="3140254"/>
    <lineage>
        <taxon>Eukaryota</taxon>
        <taxon>Fungi</taxon>
        <taxon>Dikarya</taxon>
        <taxon>Ascomycota</taxon>
        <taxon>Pezizomycotina</taxon>
        <taxon>Orbiliomycetes</taxon>
        <taxon>Orbiliales</taxon>
        <taxon>Orbiliaceae</taxon>
        <taxon>Orbilia</taxon>
    </lineage>
</organism>
<evidence type="ECO:0000313" key="2">
    <source>
        <dbReference type="EMBL" id="KAK6333972.1"/>
    </source>
</evidence>
<proteinExistence type="predicted"/>
<dbReference type="EMBL" id="JAVHNQ010000013">
    <property type="protein sequence ID" value="KAK6333972.1"/>
    <property type="molecule type" value="Genomic_DNA"/>
</dbReference>
<sequence>MDSHSSIPTPSASPPRQVSPRRARRLLFDFLLGLTSNASLPPTYPDASNDRFRGILYPAICHRIKYHAGPLSPSDSSRIFEIAQTATDLVGYLYPFHSFDLQVEICSKIVLFGLLLRRNDDIAGVPGLKKMLVDSNCTQTAEVASLVAELELRKGRGDPSLGVFGLWPVFLILPFIRDGHYFDPVSAAAVRVAITDGAIKSIINSQGVQTQGTSKDGPPAFELIADSVKECGLQKLLVNPIFPGYDFEEESYGPIYFPVLDKLTEFTEAVATITTEACSGMGENSVQVHNAPPLLQSATEKATTSYEAVRDAFRQHPQLWKFAEQYMKGYVCAILSSNDYFQQILGDWKGNLEAEWKTQRYAERTGGTGLALGGNTQKPPGFQSDKMEIGSPKNWVRSAVEEYNGWEFLR</sequence>
<reference evidence="2 3" key="1">
    <citation type="submission" date="2019-10" db="EMBL/GenBank/DDBJ databases">
        <authorList>
            <person name="Palmer J.M."/>
        </authorList>
    </citation>
    <scope>NUCLEOTIDE SEQUENCE [LARGE SCALE GENOMIC DNA]</scope>
    <source>
        <strain evidence="2 3">TWF696</strain>
    </source>
</reference>
<feature type="region of interest" description="Disordered" evidence="1">
    <location>
        <begin position="367"/>
        <end position="388"/>
    </location>
</feature>